<evidence type="ECO:0000313" key="3">
    <source>
        <dbReference type="EMBL" id="MBC6445884.1"/>
    </source>
</evidence>
<organism evidence="3 4">
    <name type="scientific">Actinokineospora xionganensis</name>
    <dbReference type="NCBI Taxonomy" id="2684470"/>
    <lineage>
        <taxon>Bacteria</taxon>
        <taxon>Bacillati</taxon>
        <taxon>Actinomycetota</taxon>
        <taxon>Actinomycetes</taxon>
        <taxon>Pseudonocardiales</taxon>
        <taxon>Pseudonocardiaceae</taxon>
        <taxon>Actinokineospora</taxon>
    </lineage>
</organism>
<reference evidence="3 4" key="1">
    <citation type="submission" date="2020-06" db="EMBL/GenBank/DDBJ databases">
        <title>Actinokineospora xiongansis sp. nov., isolated from soil of Baiyangdian.</title>
        <authorList>
            <person name="Zhang X."/>
        </authorList>
    </citation>
    <scope>NUCLEOTIDE SEQUENCE [LARGE SCALE GENOMIC DNA]</scope>
    <source>
        <strain evidence="3 4">HBU206404</strain>
    </source>
</reference>
<feature type="domain" description="LiaF transmembrane" evidence="2">
    <location>
        <begin position="7"/>
        <end position="97"/>
    </location>
</feature>
<keyword evidence="1" id="KW-1133">Transmembrane helix</keyword>
<dbReference type="Pfam" id="PF22570">
    <property type="entry name" value="LiaF-TM"/>
    <property type="match status" value="1"/>
</dbReference>
<keyword evidence="1" id="KW-0812">Transmembrane</keyword>
<gene>
    <name evidence="3" type="ORF">GPZ80_01700</name>
</gene>
<proteinExistence type="predicted"/>
<name>A0ABR7KZT1_9PSEU</name>
<accession>A0ABR7KZT1</accession>
<dbReference type="PANTHER" id="PTHR40763:SF5">
    <property type="entry name" value="MEMBRANE PROTEIN"/>
    <property type="match status" value="1"/>
</dbReference>
<dbReference type="InterPro" id="IPR054331">
    <property type="entry name" value="LiaF_TM"/>
</dbReference>
<evidence type="ECO:0000259" key="2">
    <source>
        <dbReference type="Pfam" id="PF22570"/>
    </source>
</evidence>
<comment type="caution">
    <text evidence="3">The sequence shown here is derived from an EMBL/GenBank/DDBJ whole genome shotgun (WGS) entry which is preliminary data.</text>
</comment>
<keyword evidence="4" id="KW-1185">Reference proteome</keyword>
<sequence>MKPVRLWIGLVLLVLGTFLALDALDVLDAGTTIDRWWPAALSGLGVVAMITQGRVSLGPAVVTGLGLILLADTNDWADEDLIGPALLITIGIVVLASVVRNRTHDHLSRAPVALFGEAKTTDHGEHFDHSTVSAVFGGATLDLRDAHIDRSATVDAFALFGGVDVLVPKGWRVSVGGLPIFGGYEDKTRGNGSLPADAPLLKVNATAIFGAVEVSDEPPGRASDDD</sequence>
<dbReference type="PANTHER" id="PTHR40763">
    <property type="entry name" value="MEMBRANE PROTEIN-RELATED"/>
    <property type="match status" value="1"/>
</dbReference>
<feature type="transmembrane region" description="Helical" evidence="1">
    <location>
        <begin position="6"/>
        <end position="24"/>
    </location>
</feature>
<dbReference type="EMBL" id="JABVED010000001">
    <property type="protein sequence ID" value="MBC6445884.1"/>
    <property type="molecule type" value="Genomic_DNA"/>
</dbReference>
<dbReference type="RefSeq" id="WP_187217947.1">
    <property type="nucleotide sequence ID" value="NZ_JABVED010000001.1"/>
</dbReference>
<keyword evidence="1" id="KW-0472">Membrane</keyword>
<dbReference type="Proteomes" id="UP000734823">
    <property type="component" value="Unassembled WGS sequence"/>
</dbReference>
<protein>
    <recommendedName>
        <fullName evidence="2">LiaF transmembrane domain-containing protein</fullName>
    </recommendedName>
</protein>
<evidence type="ECO:0000256" key="1">
    <source>
        <dbReference type="SAM" id="Phobius"/>
    </source>
</evidence>
<feature type="transmembrane region" description="Helical" evidence="1">
    <location>
        <begin position="81"/>
        <end position="99"/>
    </location>
</feature>
<evidence type="ECO:0000313" key="4">
    <source>
        <dbReference type="Proteomes" id="UP000734823"/>
    </source>
</evidence>